<dbReference type="RefSeq" id="XP_003649676.1">
    <property type="nucleotide sequence ID" value="XM_003649628.1"/>
</dbReference>
<dbReference type="KEGG" id="ttt:THITE_2108436"/>
<evidence type="ECO:0000313" key="2">
    <source>
        <dbReference type="Proteomes" id="UP000008181"/>
    </source>
</evidence>
<organism evidence="1 2">
    <name type="scientific">Thermothielavioides terrestris (strain ATCC 38088 / NRRL 8126)</name>
    <name type="common">Thielavia terrestris</name>
    <dbReference type="NCBI Taxonomy" id="578455"/>
    <lineage>
        <taxon>Eukaryota</taxon>
        <taxon>Fungi</taxon>
        <taxon>Dikarya</taxon>
        <taxon>Ascomycota</taxon>
        <taxon>Pezizomycotina</taxon>
        <taxon>Sordariomycetes</taxon>
        <taxon>Sordariomycetidae</taxon>
        <taxon>Sordariales</taxon>
        <taxon>Chaetomiaceae</taxon>
        <taxon>Thermothielavioides</taxon>
        <taxon>Thermothielavioides terrestris</taxon>
    </lineage>
</organism>
<dbReference type="Proteomes" id="UP000008181">
    <property type="component" value="Chromosome 1"/>
</dbReference>
<dbReference type="GeneID" id="11517700"/>
<gene>
    <name evidence="1" type="ORF">THITE_2108436</name>
</gene>
<dbReference type="STRING" id="578455.G2QR86"/>
<dbReference type="EMBL" id="CP003009">
    <property type="protein sequence ID" value="AEO63340.1"/>
    <property type="molecule type" value="Genomic_DNA"/>
</dbReference>
<dbReference type="AlphaFoldDB" id="G2QR86"/>
<name>G2QR86_THETT</name>
<evidence type="ECO:0000313" key="1">
    <source>
        <dbReference type="EMBL" id="AEO63340.1"/>
    </source>
</evidence>
<protein>
    <submittedName>
        <fullName evidence="1">Uncharacterized protein</fullName>
    </submittedName>
</protein>
<reference evidence="1 2" key="1">
    <citation type="journal article" date="2011" name="Nat. Biotechnol.">
        <title>Comparative genomic analysis of the thermophilic biomass-degrading fungi Myceliophthora thermophila and Thielavia terrestris.</title>
        <authorList>
            <person name="Berka R.M."/>
            <person name="Grigoriev I.V."/>
            <person name="Otillar R."/>
            <person name="Salamov A."/>
            <person name="Grimwood J."/>
            <person name="Reid I."/>
            <person name="Ishmael N."/>
            <person name="John T."/>
            <person name="Darmond C."/>
            <person name="Moisan M.-C."/>
            <person name="Henrissat B."/>
            <person name="Coutinho P.M."/>
            <person name="Lombard V."/>
            <person name="Natvig D.O."/>
            <person name="Lindquist E."/>
            <person name="Schmutz J."/>
            <person name="Lucas S."/>
            <person name="Harris P."/>
            <person name="Powlowski J."/>
            <person name="Bellemare A."/>
            <person name="Taylor D."/>
            <person name="Butler G."/>
            <person name="de Vries R.P."/>
            <person name="Allijn I.E."/>
            <person name="van den Brink J."/>
            <person name="Ushinsky S."/>
            <person name="Storms R."/>
            <person name="Powell A.J."/>
            <person name="Paulsen I.T."/>
            <person name="Elbourne L.D.H."/>
            <person name="Baker S.E."/>
            <person name="Magnuson J."/>
            <person name="LaBoissiere S."/>
            <person name="Clutterbuck A.J."/>
            <person name="Martinez D."/>
            <person name="Wogulis M."/>
            <person name="de Leon A.L."/>
            <person name="Rey M.W."/>
            <person name="Tsang A."/>
        </authorList>
    </citation>
    <scope>NUCLEOTIDE SEQUENCE [LARGE SCALE GENOMIC DNA]</scope>
    <source>
        <strain evidence="2">ATCC 38088 / NRRL 8126</strain>
    </source>
</reference>
<keyword evidence="2" id="KW-1185">Reference proteome</keyword>
<proteinExistence type="predicted"/>
<dbReference type="HOGENOM" id="CLU_2185751_0_0_1"/>
<sequence length="109" mass="11936">MARVSSSFCRRFVPALLLCGRKWVRENNSLARTINATVTRDNDPLEPLRSVVTGNEIPSFPATVSAIATMLSRDVDQVLRELGKSTAGSIADRRTRLKLAIGVVVQRVA</sequence>
<dbReference type="OrthoDB" id="5413892at2759"/>
<accession>G2QR86</accession>